<keyword evidence="2" id="KW-1185">Reference proteome</keyword>
<comment type="caution">
    <text evidence="1">The sequence shown here is derived from an EMBL/GenBank/DDBJ whole genome shotgun (WGS) entry which is preliminary data.</text>
</comment>
<sequence length="195" mass="22182">MTIDEKLQHFMDVTTEKVNAENAKQMQEYEQGLEKVYEDYKETALRKSELALKLKEESLKKQMNADLAAEQILIREQTGKLLRELDEKLSSEVKGKLERYMATSAYETYLVNQVREIVKFADGDDVTVYIDPEDICHKNAISAGANVAVTVSEYSFGGGVRAVISKRGILIDQSFDTKLKEAFDGKEASLRWKTR</sequence>
<gene>
    <name evidence="1" type="ORF">LKD45_06945</name>
</gene>
<proteinExistence type="predicted"/>
<dbReference type="SUPFAM" id="SSF160527">
    <property type="entry name" value="V-type ATPase subunit E-like"/>
    <property type="match status" value="1"/>
</dbReference>
<evidence type="ECO:0000313" key="2">
    <source>
        <dbReference type="Proteomes" id="UP001199355"/>
    </source>
</evidence>
<evidence type="ECO:0000313" key="1">
    <source>
        <dbReference type="EMBL" id="MCC2167435.1"/>
    </source>
</evidence>
<protein>
    <submittedName>
        <fullName evidence="1">ATPase</fullName>
    </submittedName>
</protein>
<dbReference type="AlphaFoldDB" id="A0AAE3AXJ2"/>
<name>A0AAE3AXJ2_9FIRM</name>
<dbReference type="RefSeq" id="WP_308728116.1">
    <property type="nucleotide sequence ID" value="NZ_JAJEQF010000013.1"/>
</dbReference>
<organism evidence="1 2">
    <name type="scientific">Gallintestinimicrobium propionicum</name>
    <dbReference type="NCBI Taxonomy" id="2981770"/>
    <lineage>
        <taxon>Bacteria</taxon>
        <taxon>Bacillati</taxon>
        <taxon>Bacillota</taxon>
        <taxon>Clostridia</taxon>
        <taxon>Lachnospirales</taxon>
        <taxon>Lachnospiraceae</taxon>
        <taxon>Gallintestinimicrobium</taxon>
    </lineage>
</organism>
<reference evidence="1 2" key="1">
    <citation type="submission" date="2021-10" db="EMBL/GenBank/DDBJ databases">
        <title>Anaerobic single-cell dispensing facilitates the cultivation of human gut bacteria.</title>
        <authorList>
            <person name="Afrizal A."/>
        </authorList>
    </citation>
    <scope>NUCLEOTIDE SEQUENCE [LARGE SCALE GENOMIC DNA]</scope>
    <source>
        <strain evidence="1 2">CLA-AA-H244</strain>
    </source>
</reference>
<dbReference type="Proteomes" id="UP001199355">
    <property type="component" value="Unassembled WGS sequence"/>
</dbReference>
<dbReference type="EMBL" id="JAJEQF010000013">
    <property type="protein sequence ID" value="MCC2167435.1"/>
    <property type="molecule type" value="Genomic_DNA"/>
</dbReference>
<accession>A0AAE3AXJ2</accession>